<evidence type="ECO:0000313" key="1">
    <source>
        <dbReference type="EMBL" id="TLX80284.1"/>
    </source>
</evidence>
<reference evidence="1 2" key="1">
    <citation type="submission" date="2019-04" db="EMBL/GenBank/DDBJ databases">
        <authorList>
            <person name="Li M."/>
        </authorList>
    </citation>
    <scope>NUCLEOTIDE SEQUENCE [LARGE SCALE GENOMIC DNA]</scope>
    <source>
        <strain evidence="1 2">LAM1902</strain>
    </source>
</reference>
<proteinExistence type="predicted"/>
<comment type="caution">
    <text evidence="1">The sequence shown here is derived from an EMBL/GenBank/DDBJ whole genome shotgun (WGS) entry which is preliminary data.</text>
</comment>
<sequence>MSRTLTYPHETSAQARYDHLQAEVARVGMERLGEWKGFDSTYWFRCRKGHEIKRYMRPFTQQSKLPECQTCLKTQRLQLLRSTARTAGIRLLSKEWLGEKTNHHFRCAQGHTWERTGRTALANISCPVCNNGRLKLADTLLLKDGLKRLRQAAKRRGGNCLSDQYLGLMRKYDFRCAKGHVWQARGSSVMKDNLWCPYCSHRPIDLAVWQMDGLARLHEAAARHGGECLADEYVGANPRYRFRCIQGHEWETKAAHVLAGSWCKACLTQSQRLTLEDARRIAAERGGQCLSAEYIRCQEKLHWLCHRGHSWHSAFSNIRSGRWCPTCGHMDRLSSSKSKVRQRYEAYDR</sequence>
<organism evidence="1 2">
    <name type="scientific">Pseudomonas nicosulfuronedens</name>
    <dbReference type="NCBI Taxonomy" id="2571105"/>
    <lineage>
        <taxon>Bacteria</taxon>
        <taxon>Pseudomonadati</taxon>
        <taxon>Pseudomonadota</taxon>
        <taxon>Gammaproteobacteria</taxon>
        <taxon>Pseudomonadales</taxon>
        <taxon>Pseudomonadaceae</taxon>
        <taxon>Pseudomonas</taxon>
    </lineage>
</organism>
<protein>
    <recommendedName>
        <fullName evidence="3">Zinc-ribbon domain-containing protein</fullName>
    </recommendedName>
</protein>
<dbReference type="OrthoDB" id="6888762at2"/>
<dbReference type="EMBL" id="SWDV01000003">
    <property type="protein sequence ID" value="TLX80284.1"/>
    <property type="molecule type" value="Genomic_DNA"/>
</dbReference>
<evidence type="ECO:0008006" key="3">
    <source>
        <dbReference type="Google" id="ProtNLM"/>
    </source>
</evidence>
<gene>
    <name evidence="1" type="ORF">FAS41_05180</name>
</gene>
<accession>A0A5R9RAU0</accession>
<dbReference type="RefSeq" id="WP_138520551.1">
    <property type="nucleotide sequence ID" value="NZ_SWDV01000003.1"/>
</dbReference>
<evidence type="ECO:0000313" key="2">
    <source>
        <dbReference type="Proteomes" id="UP000306635"/>
    </source>
</evidence>
<dbReference type="Proteomes" id="UP000306635">
    <property type="component" value="Unassembled WGS sequence"/>
</dbReference>
<name>A0A5R9RAU0_9PSED</name>
<dbReference type="AlphaFoldDB" id="A0A5R9RAU0"/>
<keyword evidence="2" id="KW-1185">Reference proteome</keyword>